<protein>
    <submittedName>
        <fullName evidence="1">Uncharacterized protein</fullName>
    </submittedName>
</protein>
<dbReference type="Proteomes" id="UP000075420">
    <property type="component" value="Unassembled WGS sequence"/>
</dbReference>
<proteinExistence type="predicted"/>
<dbReference type="AlphaFoldDB" id="A0A150PRF6"/>
<gene>
    <name evidence="1" type="ORF">BE08_37865</name>
</gene>
<evidence type="ECO:0000313" key="2">
    <source>
        <dbReference type="Proteomes" id="UP000075420"/>
    </source>
</evidence>
<comment type="caution">
    <text evidence="1">The sequence shown here is derived from an EMBL/GenBank/DDBJ whole genome shotgun (WGS) entry which is preliminary data.</text>
</comment>
<dbReference type="EMBL" id="JELY01000757">
    <property type="protein sequence ID" value="KYF58243.1"/>
    <property type="molecule type" value="Genomic_DNA"/>
</dbReference>
<name>A0A150PRF6_SORCE</name>
<sequence>MRQNYPGHAEIAKALRAAPSTARTPQAKRIREVMGREVQLCCELTAQLLEMPAEELEAVIRRIGESYFDPGAARLDDPIHGELVRTLPLMSWTDGITDGKKLLVSLHLIAATARGEMLRDVGAGRGTGSGSSAEVVRRDVSRRLVGASYARRSRYVS</sequence>
<reference evidence="1 2" key="1">
    <citation type="submission" date="2014-02" db="EMBL/GenBank/DDBJ databases">
        <title>The small core and large imbalanced accessory genome model reveals a collaborative survival strategy of Sorangium cellulosum strains in nature.</title>
        <authorList>
            <person name="Han K."/>
            <person name="Peng R."/>
            <person name="Blom J."/>
            <person name="Li Y.-Z."/>
        </authorList>
    </citation>
    <scope>NUCLEOTIDE SEQUENCE [LARGE SCALE GENOMIC DNA]</scope>
    <source>
        <strain evidence="1 2">So0157-25</strain>
    </source>
</reference>
<organism evidence="1 2">
    <name type="scientific">Sorangium cellulosum</name>
    <name type="common">Polyangium cellulosum</name>
    <dbReference type="NCBI Taxonomy" id="56"/>
    <lineage>
        <taxon>Bacteria</taxon>
        <taxon>Pseudomonadati</taxon>
        <taxon>Myxococcota</taxon>
        <taxon>Polyangia</taxon>
        <taxon>Polyangiales</taxon>
        <taxon>Polyangiaceae</taxon>
        <taxon>Sorangium</taxon>
    </lineage>
</organism>
<evidence type="ECO:0000313" key="1">
    <source>
        <dbReference type="EMBL" id="KYF58243.1"/>
    </source>
</evidence>
<accession>A0A150PRF6</accession>